<keyword evidence="4" id="KW-0378">Hydrolase</keyword>
<gene>
    <name evidence="8" type="ORF">CUESP1_1098</name>
</gene>
<keyword evidence="3" id="KW-0479">Metal-binding</keyword>
<dbReference type="EMBL" id="LT669839">
    <property type="protein sequence ID" value="SHD76472.1"/>
    <property type="molecule type" value="Genomic_DNA"/>
</dbReference>
<dbReference type="InterPro" id="IPR036264">
    <property type="entry name" value="Bact_exopeptidase_dim_dom"/>
</dbReference>
<keyword evidence="5" id="KW-0862">Zinc</keyword>
<reference evidence="8 9" key="1">
    <citation type="submission" date="2016-11" db="EMBL/GenBank/DDBJ databases">
        <authorList>
            <person name="Manzoor S."/>
        </authorList>
    </citation>
    <scope>NUCLEOTIDE SEQUENCE [LARGE SCALE GENOMIC DNA]</scope>
    <source>
        <strain evidence="8">Clostridium ultunense strain Esp</strain>
    </source>
</reference>
<evidence type="ECO:0000313" key="9">
    <source>
        <dbReference type="Proteomes" id="UP000245423"/>
    </source>
</evidence>
<dbReference type="Pfam" id="PF07687">
    <property type="entry name" value="M20_dimer"/>
    <property type="match status" value="1"/>
</dbReference>
<feature type="coiled-coil region" evidence="6">
    <location>
        <begin position="62"/>
        <end position="89"/>
    </location>
</feature>
<evidence type="ECO:0000256" key="6">
    <source>
        <dbReference type="SAM" id="Coils"/>
    </source>
</evidence>
<dbReference type="GO" id="GO:0046872">
    <property type="term" value="F:metal ion binding"/>
    <property type="evidence" value="ECO:0007669"/>
    <property type="project" value="UniProtKB-KW"/>
</dbReference>
<protein>
    <submittedName>
        <fullName evidence="8">Acetylornithine deacetylase or succinyl-diaminopimelate desuccinylase</fullName>
    </submittedName>
</protein>
<organism evidence="8 9">
    <name type="scientific">[Clostridium] ultunense Esp</name>
    <dbReference type="NCBI Taxonomy" id="1288971"/>
    <lineage>
        <taxon>Bacteria</taxon>
        <taxon>Bacillati</taxon>
        <taxon>Bacillota</taxon>
        <taxon>Tissierellia</taxon>
        <taxon>Tissierellales</taxon>
        <taxon>Tepidimicrobiaceae</taxon>
        <taxon>Schnuerera</taxon>
    </lineage>
</organism>
<evidence type="ECO:0000256" key="2">
    <source>
        <dbReference type="ARBA" id="ARBA00006247"/>
    </source>
</evidence>
<dbReference type="InterPro" id="IPR011650">
    <property type="entry name" value="Peptidase_M20_dimer"/>
</dbReference>
<keyword evidence="9" id="KW-1185">Reference proteome</keyword>
<evidence type="ECO:0000256" key="1">
    <source>
        <dbReference type="ARBA" id="ARBA00001947"/>
    </source>
</evidence>
<dbReference type="AlphaFoldDB" id="A0A1M4PLZ4"/>
<name>A0A1M4PLZ4_9FIRM</name>
<evidence type="ECO:0000256" key="5">
    <source>
        <dbReference type="ARBA" id="ARBA00022833"/>
    </source>
</evidence>
<dbReference type="Proteomes" id="UP000245423">
    <property type="component" value="Chromosome 1"/>
</dbReference>
<evidence type="ECO:0000256" key="3">
    <source>
        <dbReference type="ARBA" id="ARBA00022723"/>
    </source>
</evidence>
<keyword evidence="6" id="KW-0175">Coiled coil</keyword>
<sequence>MNLLLNELLKYDFKYQENRLLGKPTFNISTIEGGVKTNVVPDKCSITIDIRTVPSIEHGDIINDFQKIINRLKKKVKDFNADIKVLNDRPAVETKENHPFIELGKRVGKKYLKKDIGIKGLNFYTDAAVFLPATNLPAIIYGPGDSDMAHQPNEYITIEGLWETVQFYIGIILEYLG</sequence>
<feature type="domain" description="Peptidase M20 dimerisation" evidence="7">
    <location>
        <begin position="4"/>
        <end position="75"/>
    </location>
</feature>
<dbReference type="SUPFAM" id="SSF53187">
    <property type="entry name" value="Zn-dependent exopeptidases"/>
    <property type="match status" value="1"/>
</dbReference>
<dbReference type="SUPFAM" id="SSF55031">
    <property type="entry name" value="Bacterial exopeptidase dimerisation domain"/>
    <property type="match status" value="1"/>
</dbReference>
<dbReference type="Gene3D" id="3.30.70.360">
    <property type="match status" value="1"/>
</dbReference>
<comment type="similarity">
    <text evidence="2">Belongs to the peptidase M20A family.</text>
</comment>
<evidence type="ECO:0000256" key="4">
    <source>
        <dbReference type="ARBA" id="ARBA00022801"/>
    </source>
</evidence>
<dbReference type="InterPro" id="IPR050072">
    <property type="entry name" value="Peptidase_M20A"/>
</dbReference>
<accession>A0A1M4PLZ4</accession>
<dbReference type="Gene3D" id="3.40.630.10">
    <property type="entry name" value="Zn peptidases"/>
    <property type="match status" value="1"/>
</dbReference>
<comment type="cofactor">
    <cofactor evidence="1">
        <name>Zn(2+)</name>
        <dbReference type="ChEBI" id="CHEBI:29105"/>
    </cofactor>
</comment>
<evidence type="ECO:0000313" key="8">
    <source>
        <dbReference type="EMBL" id="SHD76472.1"/>
    </source>
</evidence>
<dbReference type="PANTHER" id="PTHR43808">
    <property type="entry name" value="ACETYLORNITHINE DEACETYLASE"/>
    <property type="match status" value="1"/>
</dbReference>
<evidence type="ECO:0000259" key="7">
    <source>
        <dbReference type="Pfam" id="PF07687"/>
    </source>
</evidence>
<proteinExistence type="inferred from homology"/>
<dbReference type="PANTHER" id="PTHR43808:SF8">
    <property type="entry name" value="PEPTIDASE M20 DIMERISATION DOMAIN-CONTAINING PROTEIN"/>
    <property type="match status" value="1"/>
</dbReference>
<dbReference type="GO" id="GO:0016787">
    <property type="term" value="F:hydrolase activity"/>
    <property type="evidence" value="ECO:0007669"/>
    <property type="project" value="UniProtKB-KW"/>
</dbReference>